<protein>
    <submittedName>
        <fullName evidence="1">Type II toxin-antitoxin system RelE/ParE family toxin</fullName>
    </submittedName>
</protein>
<dbReference type="Pfam" id="PF05973">
    <property type="entry name" value="Gp49"/>
    <property type="match status" value="1"/>
</dbReference>
<evidence type="ECO:0000313" key="1">
    <source>
        <dbReference type="EMBL" id="MFD1440103.1"/>
    </source>
</evidence>
<proteinExistence type="predicted"/>
<sequence>MYIIDFYEDKDGYSDFQTYLEKLLISHDQTDRMVLKKMRYQMKLLENLGPALRMPQVKELKGYASRLFELRPLPERVFFSFSGKDRYVILSHYTKRQNRTDPREILRALSRLEDWLKRKGKR</sequence>
<dbReference type="Proteomes" id="UP001597212">
    <property type="component" value="Unassembled WGS sequence"/>
</dbReference>
<keyword evidence="2" id="KW-1185">Reference proteome</keyword>
<reference evidence="2" key="1">
    <citation type="journal article" date="2019" name="Int. J. Syst. Evol. Microbiol.">
        <title>The Global Catalogue of Microorganisms (GCM) 10K type strain sequencing project: providing services to taxonomists for standard genome sequencing and annotation.</title>
        <authorList>
            <consortium name="The Broad Institute Genomics Platform"/>
            <consortium name="The Broad Institute Genome Sequencing Center for Infectious Disease"/>
            <person name="Wu L."/>
            <person name="Ma J."/>
        </authorList>
    </citation>
    <scope>NUCLEOTIDE SEQUENCE [LARGE SCALE GENOMIC DNA]</scope>
    <source>
        <strain evidence="2">CCM 8912</strain>
    </source>
</reference>
<accession>A0ABW4CUW7</accession>
<dbReference type="InterPro" id="IPR009241">
    <property type="entry name" value="HigB-like"/>
</dbReference>
<organism evidence="1 2">
    <name type="scientific">Lacticaseibacillus hegangensis</name>
    <dbReference type="NCBI Taxonomy" id="2486010"/>
    <lineage>
        <taxon>Bacteria</taxon>
        <taxon>Bacillati</taxon>
        <taxon>Bacillota</taxon>
        <taxon>Bacilli</taxon>
        <taxon>Lactobacillales</taxon>
        <taxon>Lactobacillaceae</taxon>
        <taxon>Lacticaseibacillus</taxon>
    </lineage>
</organism>
<name>A0ABW4CUW7_9LACO</name>
<evidence type="ECO:0000313" key="2">
    <source>
        <dbReference type="Proteomes" id="UP001597212"/>
    </source>
</evidence>
<gene>
    <name evidence="1" type="ORF">ACFQ5K_01680</name>
</gene>
<dbReference type="RefSeq" id="WP_125754960.1">
    <property type="nucleotide sequence ID" value="NZ_JBHTOK010000008.1"/>
</dbReference>
<comment type="caution">
    <text evidence="1">The sequence shown here is derived from an EMBL/GenBank/DDBJ whole genome shotgun (WGS) entry which is preliminary data.</text>
</comment>
<dbReference type="EMBL" id="JBHTOK010000008">
    <property type="protein sequence ID" value="MFD1440103.1"/>
    <property type="molecule type" value="Genomic_DNA"/>
</dbReference>